<comment type="caution">
    <text evidence="2">The sequence shown here is derived from an EMBL/GenBank/DDBJ whole genome shotgun (WGS) entry which is preliminary data.</text>
</comment>
<dbReference type="GO" id="GO:0031966">
    <property type="term" value="C:mitochondrial membrane"/>
    <property type="evidence" value="ECO:0007669"/>
    <property type="project" value="TreeGrafter"/>
</dbReference>
<evidence type="ECO:0000313" key="2">
    <source>
        <dbReference type="EMBL" id="KAJ3572102.1"/>
    </source>
</evidence>
<dbReference type="GO" id="GO:0033615">
    <property type="term" value="P:mitochondrial proton-transporting ATP synthase complex assembly"/>
    <property type="evidence" value="ECO:0007669"/>
    <property type="project" value="TreeGrafter"/>
</dbReference>
<dbReference type="PANTHER" id="PTHR13281:SF0">
    <property type="entry name" value="TRANSMEMBRANE PROTEIN 70, MITOCHONDRIAL"/>
    <property type="match status" value="1"/>
</dbReference>
<protein>
    <submittedName>
        <fullName evidence="2">Uncharacterized protein</fullName>
    </submittedName>
</protein>
<accession>A0AAD5YY25</accession>
<proteinExistence type="predicted"/>
<dbReference type="EMBL" id="JANIEX010000156">
    <property type="protein sequence ID" value="KAJ3572102.1"/>
    <property type="molecule type" value="Genomic_DNA"/>
</dbReference>
<name>A0AAD5YY25_9AGAR</name>
<dbReference type="PANTHER" id="PTHR13281">
    <property type="entry name" value="TRANSMEMBRANE PROTEIN 70, MITOCHONDRIAL"/>
    <property type="match status" value="1"/>
</dbReference>
<dbReference type="InterPro" id="IPR009724">
    <property type="entry name" value="TMEM70"/>
</dbReference>
<feature type="region of interest" description="Disordered" evidence="1">
    <location>
        <begin position="72"/>
        <end position="92"/>
    </location>
</feature>
<evidence type="ECO:0000256" key="1">
    <source>
        <dbReference type="SAM" id="MobiDB-lite"/>
    </source>
</evidence>
<sequence>MVLRPLLIQRRLDPKAIRSRSLANLTFGATRTLRLKQGPCSGSTALVTPDLVSRRHFSVSFSRRSTVAEASTTASTTVTSSESTTTTKQQEQERDDVYSKLYVGPLEATFRRLKIFSLASLSLSTTLAPFIFVIESNLPPTARMALASIAITTPATSTAMVAWVGKPYVTALKYIRPEDNGGAEGMEMTTMSLFMKPRITTVYDPSFLVETRRAFAKWELAQKVCLPKEESQRLVTAGQEETIAETRDAEGKPLGRWVVTWDENGEGTCRELGTVFPAAGNVLLGNPCSPEDSALHRVPRFIVEITAFQQSEL</sequence>
<feature type="compositionally biased region" description="Low complexity" evidence="1">
    <location>
        <begin position="72"/>
        <end position="87"/>
    </location>
</feature>
<reference evidence="2" key="1">
    <citation type="submission" date="2022-07" db="EMBL/GenBank/DDBJ databases">
        <title>Genome Sequence of Leucocoprinus birnbaumii.</title>
        <authorList>
            <person name="Buettner E."/>
        </authorList>
    </citation>
    <scope>NUCLEOTIDE SEQUENCE</scope>
    <source>
        <strain evidence="2">VT141</strain>
    </source>
</reference>
<gene>
    <name evidence="2" type="ORF">NP233_g3305</name>
</gene>
<organism evidence="2 3">
    <name type="scientific">Leucocoprinus birnbaumii</name>
    <dbReference type="NCBI Taxonomy" id="56174"/>
    <lineage>
        <taxon>Eukaryota</taxon>
        <taxon>Fungi</taxon>
        <taxon>Dikarya</taxon>
        <taxon>Basidiomycota</taxon>
        <taxon>Agaricomycotina</taxon>
        <taxon>Agaricomycetes</taxon>
        <taxon>Agaricomycetidae</taxon>
        <taxon>Agaricales</taxon>
        <taxon>Agaricineae</taxon>
        <taxon>Agaricaceae</taxon>
        <taxon>Leucocoprinus</taxon>
    </lineage>
</organism>
<keyword evidence="3" id="KW-1185">Reference proteome</keyword>
<evidence type="ECO:0000313" key="3">
    <source>
        <dbReference type="Proteomes" id="UP001213000"/>
    </source>
</evidence>
<dbReference type="Proteomes" id="UP001213000">
    <property type="component" value="Unassembled WGS sequence"/>
</dbReference>
<dbReference type="AlphaFoldDB" id="A0AAD5YY25"/>